<feature type="compositionally biased region" description="Pro residues" evidence="1">
    <location>
        <begin position="88"/>
        <end position="124"/>
    </location>
</feature>
<reference evidence="3 4" key="1">
    <citation type="submission" date="2018-11" db="EMBL/GenBank/DDBJ databases">
        <title>Genome sequence of Apiotrichum porosum DSM 27194.</title>
        <authorList>
            <person name="Aliyu H."/>
            <person name="Gorte O."/>
            <person name="Ochsenreither K."/>
        </authorList>
    </citation>
    <scope>NUCLEOTIDE SEQUENCE [LARGE SCALE GENOMIC DNA]</scope>
    <source>
        <strain evidence="3 4">DSM 27194</strain>
    </source>
</reference>
<feature type="compositionally biased region" description="Basic and acidic residues" evidence="1">
    <location>
        <begin position="292"/>
        <end position="302"/>
    </location>
</feature>
<dbReference type="AlphaFoldDB" id="A0A427YAH2"/>
<feature type="compositionally biased region" description="Pro residues" evidence="1">
    <location>
        <begin position="23"/>
        <end position="59"/>
    </location>
</feature>
<evidence type="ECO:0000259" key="2">
    <source>
        <dbReference type="PROSITE" id="PS50090"/>
    </source>
</evidence>
<evidence type="ECO:0000313" key="4">
    <source>
        <dbReference type="Proteomes" id="UP000279236"/>
    </source>
</evidence>
<feature type="compositionally biased region" description="Acidic residues" evidence="1">
    <location>
        <begin position="282"/>
        <end position="291"/>
    </location>
</feature>
<dbReference type="EMBL" id="RSCE01000001">
    <property type="protein sequence ID" value="RSH87947.1"/>
    <property type="molecule type" value="Genomic_DNA"/>
</dbReference>
<dbReference type="PROSITE" id="PS50090">
    <property type="entry name" value="MYB_LIKE"/>
    <property type="match status" value="1"/>
</dbReference>
<feature type="domain" description="Myb-like" evidence="2">
    <location>
        <begin position="337"/>
        <end position="385"/>
    </location>
</feature>
<feature type="region of interest" description="Disordered" evidence="1">
    <location>
        <begin position="271"/>
        <end position="334"/>
    </location>
</feature>
<sequence length="394" mass="42850">MLVGDSLDLTAGTPNDLATPSPMALPLPPQASPSPSPSSYPDPPSPPPLSLTLLPPQPPMLDLTHDDVTDDDDKTISGPVTPVESPHKPAPPSPPECKTPQHPATPRPVISTPPPPPPRTPPAPQFHRPPRPRDVSEPLRELTAPLPPTPPSKRDLVLARLANPDRTPAQERNYYFFIGRTCCPPFLFSKRQPWIAPLENGRWAWTGKVDEVGYMREVGEGSGTLGVEGSGLMGVLDGVEGPDGVKGRWVMNDQAGLVWVAKGTSRDKTVKAAARKRKADKYDDDDDDDMDGHECTCKRQRPDGAPVNGKNPSNDVPRSAPHEKPFVQPTFGNSRGWTTAQERALWRMQLIYGEGKNWPAVVHAVGQAGHAKTQQECSKKWTRIKHSVFGAAKL</sequence>
<accession>A0A427YAH2</accession>
<dbReference type="Proteomes" id="UP000279236">
    <property type="component" value="Unassembled WGS sequence"/>
</dbReference>
<name>A0A427YAH2_9TREE</name>
<evidence type="ECO:0000313" key="3">
    <source>
        <dbReference type="EMBL" id="RSH87947.1"/>
    </source>
</evidence>
<protein>
    <recommendedName>
        <fullName evidence="2">Myb-like domain-containing protein</fullName>
    </recommendedName>
</protein>
<gene>
    <name evidence="3" type="ORF">EHS24_000469</name>
</gene>
<dbReference type="InterPro" id="IPR001005">
    <property type="entry name" value="SANT/Myb"/>
</dbReference>
<dbReference type="GeneID" id="39585012"/>
<evidence type="ECO:0000256" key="1">
    <source>
        <dbReference type="SAM" id="MobiDB-lite"/>
    </source>
</evidence>
<feature type="compositionally biased region" description="Basic and acidic residues" evidence="1">
    <location>
        <begin position="131"/>
        <end position="140"/>
    </location>
</feature>
<organism evidence="3 4">
    <name type="scientific">Apiotrichum porosum</name>
    <dbReference type="NCBI Taxonomy" id="105984"/>
    <lineage>
        <taxon>Eukaryota</taxon>
        <taxon>Fungi</taxon>
        <taxon>Dikarya</taxon>
        <taxon>Basidiomycota</taxon>
        <taxon>Agaricomycotina</taxon>
        <taxon>Tremellomycetes</taxon>
        <taxon>Trichosporonales</taxon>
        <taxon>Trichosporonaceae</taxon>
        <taxon>Apiotrichum</taxon>
    </lineage>
</organism>
<proteinExistence type="predicted"/>
<feature type="region of interest" description="Disordered" evidence="1">
    <location>
        <begin position="1"/>
        <end position="154"/>
    </location>
</feature>
<keyword evidence="4" id="KW-1185">Reference proteome</keyword>
<comment type="caution">
    <text evidence="3">The sequence shown here is derived from an EMBL/GenBank/DDBJ whole genome shotgun (WGS) entry which is preliminary data.</text>
</comment>
<dbReference type="RefSeq" id="XP_028480155.1">
    <property type="nucleotide sequence ID" value="XM_028616298.1"/>
</dbReference>